<dbReference type="EMBL" id="LIZT01000024">
    <property type="protein sequence ID" value="KPJ50340.1"/>
    <property type="molecule type" value="Genomic_DNA"/>
</dbReference>
<dbReference type="Proteomes" id="UP000051124">
    <property type="component" value="Unassembled WGS sequence"/>
</dbReference>
<dbReference type="PATRIC" id="fig|1703771.3.peg.864"/>
<reference evidence="1 2" key="1">
    <citation type="journal article" date="2015" name="Microbiome">
        <title>Genomic resolution of linkages in carbon, nitrogen, and sulfur cycling among widespread estuary sediment bacteria.</title>
        <authorList>
            <person name="Baker B.J."/>
            <person name="Lazar C.S."/>
            <person name="Teske A.P."/>
            <person name="Dick G.J."/>
        </authorList>
    </citation>
    <scope>NUCLEOTIDE SEQUENCE [LARGE SCALE GENOMIC DNA]</scope>
    <source>
        <strain evidence="1">DG_26</strain>
    </source>
</reference>
<dbReference type="InterPro" id="IPR014094">
    <property type="entry name" value="LpoB"/>
</dbReference>
<gene>
    <name evidence="1" type="ORF">AMJ40_03190</name>
</gene>
<evidence type="ECO:0000313" key="1">
    <source>
        <dbReference type="EMBL" id="KPJ50340.1"/>
    </source>
</evidence>
<accession>A0A0S7WJJ0</accession>
<sequence length="199" mass="22683">MRSTLWVAVLSCVVLTLVGCAKRVERIEPDEVIDLSGRWNDTDSRLVSEEMIADCLNHPWITLYTTKYGQAPVVIVGGIRNMSHEHIAIGTFIKDMERAFVNSGKVQVVAGASERVEVRGEREEQQEWASEETRKMLREETGADYMMIGSIDSIVDQEGKQKVVFYQVNLELVELETNLKVWIGQKKIKKLIERASARW</sequence>
<evidence type="ECO:0008006" key="3">
    <source>
        <dbReference type="Google" id="ProtNLM"/>
    </source>
</evidence>
<dbReference type="AlphaFoldDB" id="A0A0S7WJJ0"/>
<dbReference type="PROSITE" id="PS51257">
    <property type="entry name" value="PROKAR_LIPOPROTEIN"/>
    <property type="match status" value="1"/>
</dbReference>
<proteinExistence type="predicted"/>
<organism evidence="1 2">
    <name type="scientific">candidate division TA06 bacterium DG_26</name>
    <dbReference type="NCBI Taxonomy" id="1703771"/>
    <lineage>
        <taxon>Bacteria</taxon>
        <taxon>Bacteria division TA06</taxon>
    </lineage>
</organism>
<name>A0A0S7WJJ0_UNCT6</name>
<evidence type="ECO:0000313" key="2">
    <source>
        <dbReference type="Proteomes" id="UP000051124"/>
    </source>
</evidence>
<comment type="caution">
    <text evidence="1">The sequence shown here is derived from an EMBL/GenBank/DDBJ whole genome shotgun (WGS) entry which is preliminary data.</text>
</comment>
<dbReference type="Pfam" id="PF13036">
    <property type="entry name" value="LpoB"/>
    <property type="match status" value="1"/>
</dbReference>
<protein>
    <recommendedName>
        <fullName evidence="3">Penicillin-binding protein activator LpoB</fullName>
    </recommendedName>
</protein>
<dbReference type="Gene3D" id="3.40.50.10610">
    <property type="entry name" value="ABC-type transport auxiliary lipoprotein component"/>
    <property type="match status" value="1"/>
</dbReference>